<keyword evidence="11 14" id="KW-1133">Transmembrane helix</keyword>
<evidence type="ECO:0000256" key="4">
    <source>
        <dbReference type="ARBA" id="ARBA00022519"/>
    </source>
</evidence>
<evidence type="ECO:0000256" key="6">
    <source>
        <dbReference type="ARBA" id="ARBA00022670"/>
    </source>
</evidence>
<dbReference type="PANTHER" id="PTHR30627">
    <property type="entry name" value="PEPTIDOGLYCAN D,D-TRANSPEPTIDASE"/>
    <property type="match status" value="1"/>
</dbReference>
<dbReference type="RefSeq" id="WP_249599850.1">
    <property type="nucleotide sequence ID" value="NZ_JAKHSK010000001.1"/>
</dbReference>
<evidence type="ECO:0000313" key="17">
    <source>
        <dbReference type="EMBL" id="MCL6216861.1"/>
    </source>
</evidence>
<name>A0A9X1ZMQ7_9FLAO</name>
<proteinExistence type="predicted"/>
<dbReference type="GO" id="GO:0005886">
    <property type="term" value="C:plasma membrane"/>
    <property type="evidence" value="ECO:0007669"/>
    <property type="project" value="UniProtKB-SubCell"/>
</dbReference>
<dbReference type="InterPro" id="IPR005311">
    <property type="entry name" value="PBP_dimer"/>
</dbReference>
<keyword evidence="9" id="KW-0133">Cell shape</keyword>
<keyword evidence="8 17" id="KW-0378">Hydrolase</keyword>
<dbReference type="AlphaFoldDB" id="A0A9X1ZMQ7"/>
<dbReference type="InterPro" id="IPR017790">
    <property type="entry name" value="Penicillin-binding_protein_2"/>
</dbReference>
<dbReference type="SUPFAM" id="SSF56601">
    <property type="entry name" value="beta-lactamase/transpeptidase-like"/>
    <property type="match status" value="1"/>
</dbReference>
<dbReference type="Pfam" id="PF00905">
    <property type="entry name" value="Transpeptidase"/>
    <property type="match status" value="1"/>
</dbReference>
<feature type="transmembrane region" description="Helical" evidence="14">
    <location>
        <begin position="5"/>
        <end position="24"/>
    </location>
</feature>
<evidence type="ECO:0000259" key="16">
    <source>
        <dbReference type="Pfam" id="PF03717"/>
    </source>
</evidence>
<keyword evidence="18" id="KW-1185">Reference proteome</keyword>
<evidence type="ECO:0000256" key="13">
    <source>
        <dbReference type="ARBA" id="ARBA00023316"/>
    </source>
</evidence>
<dbReference type="InterPro" id="IPR036138">
    <property type="entry name" value="PBP_dimer_sf"/>
</dbReference>
<dbReference type="GO" id="GO:0009252">
    <property type="term" value="P:peptidoglycan biosynthetic process"/>
    <property type="evidence" value="ECO:0007669"/>
    <property type="project" value="UniProtKB-KW"/>
</dbReference>
<dbReference type="Gene3D" id="3.30.1390.30">
    <property type="entry name" value="Penicillin-binding protein 2a, domain 3"/>
    <property type="match status" value="1"/>
</dbReference>
<dbReference type="GO" id="GO:0006508">
    <property type="term" value="P:proteolysis"/>
    <property type="evidence" value="ECO:0007669"/>
    <property type="project" value="UniProtKB-KW"/>
</dbReference>
<reference evidence="17" key="1">
    <citation type="submission" date="2022-01" db="EMBL/GenBank/DDBJ databases">
        <title>Genome sequencing of Zunongwangia sp. M21534 genome.</title>
        <authorList>
            <person name="Chen Y."/>
            <person name="Dong C."/>
            <person name="Shao Z."/>
        </authorList>
    </citation>
    <scope>NUCLEOTIDE SEQUENCE</scope>
    <source>
        <strain evidence="17">MCCC M21534</strain>
    </source>
</reference>
<accession>A0A9X1ZMQ7</accession>
<keyword evidence="3" id="KW-1003">Cell membrane</keyword>
<dbReference type="GO" id="GO:0008360">
    <property type="term" value="P:regulation of cell shape"/>
    <property type="evidence" value="ECO:0007669"/>
    <property type="project" value="UniProtKB-KW"/>
</dbReference>
<dbReference type="InterPro" id="IPR001460">
    <property type="entry name" value="PCN-bd_Tpept"/>
</dbReference>
<dbReference type="NCBIfam" id="TIGR03423">
    <property type="entry name" value="pbp2_mrdA"/>
    <property type="match status" value="1"/>
</dbReference>
<dbReference type="GO" id="GO:0009002">
    <property type="term" value="F:serine-type D-Ala-D-Ala carboxypeptidase activity"/>
    <property type="evidence" value="ECO:0007669"/>
    <property type="project" value="UniProtKB-EC"/>
</dbReference>
<evidence type="ECO:0000256" key="2">
    <source>
        <dbReference type="ARBA" id="ARBA00004236"/>
    </source>
</evidence>
<evidence type="ECO:0000256" key="3">
    <source>
        <dbReference type="ARBA" id="ARBA00022475"/>
    </source>
</evidence>
<dbReference type="InterPro" id="IPR012338">
    <property type="entry name" value="Beta-lactam/transpept-like"/>
</dbReference>
<evidence type="ECO:0000256" key="7">
    <source>
        <dbReference type="ARBA" id="ARBA00022692"/>
    </source>
</evidence>
<feature type="domain" description="Penicillin-binding protein dimerisation" evidence="16">
    <location>
        <begin position="46"/>
        <end position="208"/>
    </location>
</feature>
<comment type="caution">
    <text evidence="17">The sequence shown here is derived from an EMBL/GenBank/DDBJ whole genome shotgun (WGS) entry which is preliminary data.</text>
</comment>
<evidence type="ECO:0000256" key="9">
    <source>
        <dbReference type="ARBA" id="ARBA00022960"/>
    </source>
</evidence>
<dbReference type="Pfam" id="PF03717">
    <property type="entry name" value="PBP_dimer"/>
    <property type="match status" value="1"/>
</dbReference>
<evidence type="ECO:0000256" key="11">
    <source>
        <dbReference type="ARBA" id="ARBA00022989"/>
    </source>
</evidence>
<evidence type="ECO:0000256" key="12">
    <source>
        <dbReference type="ARBA" id="ARBA00023136"/>
    </source>
</evidence>
<evidence type="ECO:0000256" key="14">
    <source>
        <dbReference type="SAM" id="Phobius"/>
    </source>
</evidence>
<dbReference type="Gene3D" id="3.90.1310.10">
    <property type="entry name" value="Penicillin-binding protein 2a (Domain 2)"/>
    <property type="match status" value="1"/>
</dbReference>
<dbReference type="EMBL" id="JAKHSK010000001">
    <property type="protein sequence ID" value="MCL6216861.1"/>
    <property type="molecule type" value="Genomic_DNA"/>
</dbReference>
<dbReference type="SUPFAM" id="SSF56519">
    <property type="entry name" value="Penicillin binding protein dimerisation domain"/>
    <property type="match status" value="1"/>
</dbReference>
<dbReference type="EC" id="3.4.16.4" evidence="17"/>
<dbReference type="GO" id="GO:0071555">
    <property type="term" value="P:cell wall organization"/>
    <property type="evidence" value="ECO:0007669"/>
    <property type="project" value="UniProtKB-KW"/>
</dbReference>
<dbReference type="InterPro" id="IPR050515">
    <property type="entry name" value="Beta-lactam/transpept"/>
</dbReference>
<dbReference type="Gene3D" id="3.40.710.10">
    <property type="entry name" value="DD-peptidase/beta-lactamase superfamily"/>
    <property type="match status" value="1"/>
</dbReference>
<gene>
    <name evidence="17" type="primary">mrdA</name>
    <name evidence="17" type="ORF">L1967_01010</name>
</gene>
<keyword evidence="13" id="KW-0961">Cell wall biogenesis/degradation</keyword>
<keyword evidence="5 17" id="KW-0121">Carboxypeptidase</keyword>
<evidence type="ECO:0000256" key="5">
    <source>
        <dbReference type="ARBA" id="ARBA00022645"/>
    </source>
</evidence>
<evidence type="ECO:0000256" key="10">
    <source>
        <dbReference type="ARBA" id="ARBA00022984"/>
    </source>
</evidence>
<evidence type="ECO:0000256" key="8">
    <source>
        <dbReference type="ARBA" id="ARBA00022801"/>
    </source>
</evidence>
<comment type="subcellular location">
    <subcellularLocation>
        <location evidence="2">Cell membrane</location>
    </subcellularLocation>
    <subcellularLocation>
        <location evidence="1">Membrane</location>
        <topology evidence="1">Single-pass membrane protein</topology>
    </subcellularLocation>
</comment>
<sequence>MRRILLYIIILTTGFIFLGRLFYLQVVDDSFAVRSNDNAVKVVYDYPQRGYIYDRDGELMVSNQPSYDVMVIPRNLKPFDTTELCEIVSLERKELERRLDKAKIYSPFLPSVIVPQLTKSEYAFLQEKMRNYEGFYIQKRSLRDYHVDHSANVLGFIAEVSPATIKNNPYYTSGDLIGRKGVESVYEDTLRGIKGVKYIQKDKLNRDIGPYKDGIYDTLPERGKDITISVDSDLQAYGEYLMTNKRGGIIAIEPSSGEILSMVTAPTYDPADLVGRKRSPNFSKMWLDSTARPLYDRSILAQYPPGSPFKTMNALIALQEGVVDTDDTFSCHHGYSYGRGRKMGCHAHASPLAMTQGIAQSCNSYFAQVYRKIIEKYPTPQEGMDVWNKHVRSFGLGDYLGNDLSTGRPGKIPTSEYYNKIYDYPTYRWYATATLSNAIGQGEVLLTPIQLANMTATIANRGWYYTPHMIKKIDGKPIKDERFIKKHHTTIDPENFDPVIEGMHQVYKNGTASSLQVEGIEIAGKTGTAENFVRVNGKRMQLTDHSIFVAFAPVDDPKIAIAVFVENGYWGGRYGGKIASLMIEKYLKGKITRTDLEDFIMDPKNSLEDEYEKPYSGEPFLINDGKKNGWL</sequence>
<keyword evidence="6" id="KW-0645">Protease</keyword>
<evidence type="ECO:0000313" key="18">
    <source>
        <dbReference type="Proteomes" id="UP001139521"/>
    </source>
</evidence>
<dbReference type="PANTHER" id="PTHR30627:SF2">
    <property type="entry name" value="PEPTIDOGLYCAN D,D-TRANSPEPTIDASE MRDA"/>
    <property type="match status" value="1"/>
</dbReference>
<feature type="domain" description="Penicillin-binding protein transpeptidase" evidence="15">
    <location>
        <begin position="247"/>
        <end position="579"/>
    </location>
</feature>
<dbReference type="GO" id="GO:0008658">
    <property type="term" value="F:penicillin binding"/>
    <property type="evidence" value="ECO:0007669"/>
    <property type="project" value="InterPro"/>
</dbReference>
<dbReference type="GO" id="GO:0071972">
    <property type="term" value="F:peptidoglycan L,D-transpeptidase activity"/>
    <property type="evidence" value="ECO:0007669"/>
    <property type="project" value="TreeGrafter"/>
</dbReference>
<keyword evidence="4" id="KW-0997">Cell inner membrane</keyword>
<evidence type="ECO:0000259" key="15">
    <source>
        <dbReference type="Pfam" id="PF00905"/>
    </source>
</evidence>
<evidence type="ECO:0000256" key="1">
    <source>
        <dbReference type="ARBA" id="ARBA00004167"/>
    </source>
</evidence>
<keyword evidence="12 14" id="KW-0472">Membrane</keyword>
<keyword evidence="10" id="KW-0573">Peptidoglycan synthesis</keyword>
<protein>
    <submittedName>
        <fullName evidence="17">Penicillin-binding protein 2</fullName>
        <ecNumber evidence="17">3.4.16.4</ecNumber>
    </submittedName>
</protein>
<organism evidence="17 18">
    <name type="scientific">Zunongwangia pacifica</name>
    <dbReference type="NCBI Taxonomy" id="2911062"/>
    <lineage>
        <taxon>Bacteria</taxon>
        <taxon>Pseudomonadati</taxon>
        <taxon>Bacteroidota</taxon>
        <taxon>Flavobacteriia</taxon>
        <taxon>Flavobacteriales</taxon>
        <taxon>Flavobacteriaceae</taxon>
        <taxon>Zunongwangia</taxon>
    </lineage>
</organism>
<dbReference type="Proteomes" id="UP001139521">
    <property type="component" value="Unassembled WGS sequence"/>
</dbReference>
<keyword evidence="7 14" id="KW-0812">Transmembrane</keyword>